<feature type="region of interest" description="Disordered" evidence="1">
    <location>
        <begin position="132"/>
        <end position="164"/>
    </location>
</feature>
<evidence type="ECO:0000256" key="1">
    <source>
        <dbReference type="SAM" id="MobiDB-lite"/>
    </source>
</evidence>
<keyword evidence="3" id="KW-1185">Reference proteome</keyword>
<name>A0AAQ3TSB8_PASNO</name>
<sequence>MYSRHKPAAAAAGPRPPQSTGWRCASLPPLASPPATSYAYVQTGDKLRKNLWVVSARPWLRRLPHVGCVTCWLYDPSAIVSLPGGEEFVVAAFQQYDIFRADPPAEVAHLLRYSSAADEWELAETAHHAVRRTATPSGPVSGGRTRRSVPRTAPSTCSTPSSAC</sequence>
<dbReference type="EMBL" id="CP144750">
    <property type="protein sequence ID" value="WVZ78469.1"/>
    <property type="molecule type" value="Genomic_DNA"/>
</dbReference>
<gene>
    <name evidence="2" type="ORF">U9M48_026175</name>
</gene>
<dbReference type="Proteomes" id="UP001341281">
    <property type="component" value="Chromosome 06"/>
</dbReference>
<feature type="region of interest" description="Disordered" evidence="1">
    <location>
        <begin position="1"/>
        <end position="20"/>
    </location>
</feature>
<proteinExistence type="predicted"/>
<accession>A0AAQ3TSB8</accession>
<protein>
    <submittedName>
        <fullName evidence="2">Uncharacterized protein</fullName>
    </submittedName>
</protein>
<evidence type="ECO:0000313" key="3">
    <source>
        <dbReference type="Proteomes" id="UP001341281"/>
    </source>
</evidence>
<evidence type="ECO:0000313" key="2">
    <source>
        <dbReference type="EMBL" id="WVZ78469.1"/>
    </source>
</evidence>
<reference evidence="2 3" key="1">
    <citation type="submission" date="2024-02" db="EMBL/GenBank/DDBJ databases">
        <title>High-quality chromosome-scale genome assembly of Pensacola bahiagrass (Paspalum notatum Flugge var. saurae).</title>
        <authorList>
            <person name="Vega J.M."/>
            <person name="Podio M."/>
            <person name="Orjuela J."/>
            <person name="Siena L.A."/>
            <person name="Pessino S.C."/>
            <person name="Combes M.C."/>
            <person name="Mariac C."/>
            <person name="Albertini E."/>
            <person name="Pupilli F."/>
            <person name="Ortiz J.P.A."/>
            <person name="Leblanc O."/>
        </authorList>
    </citation>
    <scope>NUCLEOTIDE SEQUENCE [LARGE SCALE GENOMIC DNA]</scope>
    <source>
        <strain evidence="2">R1</strain>
        <tissue evidence="2">Leaf</tissue>
    </source>
</reference>
<dbReference type="AlphaFoldDB" id="A0AAQ3TSB8"/>
<organism evidence="2 3">
    <name type="scientific">Paspalum notatum var. saurae</name>
    <dbReference type="NCBI Taxonomy" id="547442"/>
    <lineage>
        <taxon>Eukaryota</taxon>
        <taxon>Viridiplantae</taxon>
        <taxon>Streptophyta</taxon>
        <taxon>Embryophyta</taxon>
        <taxon>Tracheophyta</taxon>
        <taxon>Spermatophyta</taxon>
        <taxon>Magnoliopsida</taxon>
        <taxon>Liliopsida</taxon>
        <taxon>Poales</taxon>
        <taxon>Poaceae</taxon>
        <taxon>PACMAD clade</taxon>
        <taxon>Panicoideae</taxon>
        <taxon>Andropogonodae</taxon>
        <taxon>Paspaleae</taxon>
        <taxon>Paspalinae</taxon>
        <taxon>Paspalum</taxon>
    </lineage>
</organism>
<feature type="compositionally biased region" description="Low complexity" evidence="1">
    <location>
        <begin position="152"/>
        <end position="164"/>
    </location>
</feature>